<feature type="domain" description="FAD-binding FR-type" evidence="1">
    <location>
        <begin position="11"/>
        <end position="143"/>
    </location>
</feature>
<proteinExistence type="predicted"/>
<dbReference type="InterPro" id="IPR017938">
    <property type="entry name" value="Riboflavin_synthase-like_b-brl"/>
</dbReference>
<dbReference type="Pfam" id="PF04954">
    <property type="entry name" value="SIP"/>
    <property type="match status" value="1"/>
</dbReference>
<dbReference type="GO" id="GO:0016491">
    <property type="term" value="F:oxidoreductase activity"/>
    <property type="evidence" value="ECO:0007669"/>
    <property type="project" value="InterPro"/>
</dbReference>
<dbReference type="InterPro" id="IPR039261">
    <property type="entry name" value="FNR_nucleotide-bd"/>
</dbReference>
<dbReference type="CDD" id="cd06193">
    <property type="entry name" value="siderophore_interacting"/>
    <property type="match status" value="1"/>
</dbReference>
<evidence type="ECO:0000313" key="3">
    <source>
        <dbReference type="Proteomes" id="UP000616114"/>
    </source>
</evidence>
<gene>
    <name evidence="2" type="ORF">GCM10011333_20230</name>
</gene>
<dbReference type="InterPro" id="IPR039374">
    <property type="entry name" value="SIP_fam"/>
</dbReference>
<dbReference type="RefSeq" id="WP_188550769.1">
    <property type="nucleotide sequence ID" value="NZ_BMFY01000008.1"/>
</dbReference>
<dbReference type="InterPro" id="IPR013113">
    <property type="entry name" value="SIP_FAD-bd"/>
</dbReference>
<dbReference type="PANTHER" id="PTHR30157:SF0">
    <property type="entry name" value="NADPH-DEPENDENT FERRIC-CHELATE REDUCTASE"/>
    <property type="match status" value="1"/>
</dbReference>
<reference evidence="2" key="1">
    <citation type="journal article" date="2014" name="Int. J. Syst. Evol. Microbiol.">
        <title>Complete genome sequence of Corynebacterium casei LMG S-19264T (=DSM 44701T), isolated from a smear-ripened cheese.</title>
        <authorList>
            <consortium name="US DOE Joint Genome Institute (JGI-PGF)"/>
            <person name="Walter F."/>
            <person name="Albersmeier A."/>
            <person name="Kalinowski J."/>
            <person name="Ruckert C."/>
        </authorList>
    </citation>
    <scope>NUCLEOTIDE SEQUENCE</scope>
    <source>
        <strain evidence="2">CGMCC 1.12785</strain>
    </source>
</reference>
<dbReference type="Proteomes" id="UP000616114">
    <property type="component" value="Unassembled WGS sequence"/>
</dbReference>
<dbReference type="PANTHER" id="PTHR30157">
    <property type="entry name" value="FERRIC REDUCTASE, NADPH-DEPENDENT"/>
    <property type="match status" value="1"/>
</dbReference>
<reference evidence="2" key="2">
    <citation type="submission" date="2020-09" db="EMBL/GenBank/DDBJ databases">
        <authorList>
            <person name="Sun Q."/>
            <person name="Zhou Y."/>
        </authorList>
    </citation>
    <scope>NUCLEOTIDE SEQUENCE</scope>
    <source>
        <strain evidence="2">CGMCC 1.12785</strain>
    </source>
</reference>
<comment type="caution">
    <text evidence="2">The sequence shown here is derived from an EMBL/GenBank/DDBJ whole genome shotgun (WGS) entry which is preliminary data.</text>
</comment>
<sequence length="267" mass="29480">MSNVTVTHAESGLLRVQVLRRQRVTPHMTRVTFGGADLERFEFRGFDQWFRLALPIRDDLGLDRMPDRFGMRGYLRYLTVPKGMRPVVRNYTVRDFRAAGPELDVDFLVHGSDGIAGPWAERAEPGDEAALIDQGCGWKPVPAGWHLIAADESGLPAAAGILRDLPREATGHALIELFDERDAQPVEPPPGFTVHWLVREPGAAPGSVLLPALAALRFPPGDPYAFAAGESALATGVRRHLVRDREVDKGRVTFCGYWKLSSPARAR</sequence>
<dbReference type="InterPro" id="IPR007037">
    <property type="entry name" value="SIP_rossman_dom"/>
</dbReference>
<dbReference type="PROSITE" id="PS51384">
    <property type="entry name" value="FAD_FR"/>
    <property type="match status" value="1"/>
</dbReference>
<evidence type="ECO:0000259" key="1">
    <source>
        <dbReference type="PROSITE" id="PS51384"/>
    </source>
</evidence>
<keyword evidence="3" id="KW-1185">Reference proteome</keyword>
<name>A0A8J2XKU0_9MICO</name>
<evidence type="ECO:0000313" key="2">
    <source>
        <dbReference type="EMBL" id="GGA17102.1"/>
    </source>
</evidence>
<dbReference type="AlphaFoldDB" id="A0A8J2XKU0"/>
<dbReference type="Pfam" id="PF08021">
    <property type="entry name" value="FAD_binding_9"/>
    <property type="match status" value="1"/>
</dbReference>
<dbReference type="Gene3D" id="3.40.50.80">
    <property type="entry name" value="Nucleotide-binding domain of ferredoxin-NADP reductase (FNR) module"/>
    <property type="match status" value="1"/>
</dbReference>
<accession>A0A8J2XKU0</accession>
<dbReference type="InterPro" id="IPR017927">
    <property type="entry name" value="FAD-bd_FR_type"/>
</dbReference>
<dbReference type="EMBL" id="BMFY01000008">
    <property type="protein sequence ID" value="GGA17102.1"/>
    <property type="molecule type" value="Genomic_DNA"/>
</dbReference>
<dbReference type="SUPFAM" id="SSF63380">
    <property type="entry name" value="Riboflavin synthase domain-like"/>
    <property type="match status" value="1"/>
</dbReference>
<dbReference type="Gene3D" id="2.40.30.10">
    <property type="entry name" value="Translation factors"/>
    <property type="match status" value="1"/>
</dbReference>
<organism evidence="2 3">
    <name type="scientific">Sediminivirga luteola</name>
    <dbReference type="NCBI Taxonomy" id="1774748"/>
    <lineage>
        <taxon>Bacteria</taxon>
        <taxon>Bacillati</taxon>
        <taxon>Actinomycetota</taxon>
        <taxon>Actinomycetes</taxon>
        <taxon>Micrococcales</taxon>
        <taxon>Brevibacteriaceae</taxon>
        <taxon>Sediminivirga</taxon>
    </lineage>
</organism>
<protein>
    <submittedName>
        <fullName evidence="2">Siderophore-interacting protein</fullName>
    </submittedName>
</protein>